<feature type="domain" description="HTH marR-type" evidence="4">
    <location>
        <begin position="6"/>
        <end position="136"/>
    </location>
</feature>
<dbReference type="PANTHER" id="PTHR43305:SF1">
    <property type="entry name" value="FAMILY N-ACETYLTRANSFERASE, PUTATIVE (AFU_ORTHOLOGUE AFUA_2G01380)-RELATED"/>
    <property type="match status" value="1"/>
</dbReference>
<dbReference type="InterPro" id="IPR052777">
    <property type="entry name" value="Acetyltransferase_Enz"/>
</dbReference>
<dbReference type="AlphaFoldDB" id="A0AAW8AN06"/>
<dbReference type="Gene3D" id="3.40.630.30">
    <property type="match status" value="1"/>
</dbReference>
<dbReference type="PANTHER" id="PTHR43305">
    <property type="entry name" value="FAMILY N-ACETYLTRANSFERASE, PUTATIVE (AFU_ORTHOLOGUE AFUA_2G01380)-RELATED"/>
    <property type="match status" value="1"/>
</dbReference>
<dbReference type="PROSITE" id="PS01117">
    <property type="entry name" value="HTH_MARR_1"/>
    <property type="match status" value="1"/>
</dbReference>
<sequence length="305" mass="34140">MDNLEIRRLRATLREMVRELGMLSRSSSGTSLSPLQSHILIELSTQPYSATELAGILCVEKASMSRALRRLLEASYIERTRDEHDGRSSTFKLTDAGKHILAVLEENADRFAEQAIASSSDEEVQLFMHTLKNFTASLRNARRQRESNFVIRPLLSADDATMANIIRNSFRENKIDHLEGVSLHDPNLNCLSKTCSQPGFAYWVAEINGVVVGGGGIAPLMGYDGVCEMQKLFFTSEVKRMGLGRRMIAHILSESRKLGYKFCYLETLDELGDAVCLYKAFGFKNSDRMGATGHKDCNICMLKEL</sequence>
<gene>
    <name evidence="6" type="ORF">Q6294_28030</name>
</gene>
<dbReference type="Gene3D" id="1.10.10.10">
    <property type="entry name" value="Winged helix-like DNA-binding domain superfamily/Winged helix DNA-binding domain"/>
    <property type="match status" value="1"/>
</dbReference>
<dbReference type="CDD" id="cd00090">
    <property type="entry name" value="HTH_ARSR"/>
    <property type="match status" value="1"/>
</dbReference>
<name>A0AAW8AN06_KLEPN</name>
<evidence type="ECO:0000256" key="2">
    <source>
        <dbReference type="ARBA" id="ARBA00023125"/>
    </source>
</evidence>
<keyword evidence="3" id="KW-0804">Transcription</keyword>
<keyword evidence="1" id="KW-0805">Transcription regulation</keyword>
<dbReference type="InterPro" id="IPR011991">
    <property type="entry name" value="ArsR-like_HTH"/>
</dbReference>
<dbReference type="SUPFAM" id="SSF46785">
    <property type="entry name" value="Winged helix' DNA-binding domain"/>
    <property type="match status" value="1"/>
</dbReference>
<proteinExistence type="predicted"/>
<evidence type="ECO:0000313" key="6">
    <source>
        <dbReference type="EMBL" id="MDP0970826.1"/>
    </source>
</evidence>
<dbReference type="Proteomes" id="UP001244490">
    <property type="component" value="Unassembled WGS sequence"/>
</dbReference>
<dbReference type="Pfam" id="PF01047">
    <property type="entry name" value="MarR"/>
    <property type="match status" value="1"/>
</dbReference>
<dbReference type="InterPro" id="IPR023187">
    <property type="entry name" value="Tscrpt_reg_MarR-type_CS"/>
</dbReference>
<dbReference type="SMART" id="SM00347">
    <property type="entry name" value="HTH_MARR"/>
    <property type="match status" value="1"/>
</dbReference>
<dbReference type="PROSITE" id="PS50995">
    <property type="entry name" value="HTH_MARR_2"/>
    <property type="match status" value="1"/>
</dbReference>
<dbReference type="InterPro" id="IPR036390">
    <property type="entry name" value="WH_DNA-bd_sf"/>
</dbReference>
<reference evidence="6" key="1">
    <citation type="submission" date="2023-07" db="EMBL/GenBank/DDBJ databases">
        <authorList>
            <person name="Peng Z."/>
        </authorList>
    </citation>
    <scope>NUCLEOTIDE SEQUENCE</scope>
    <source>
        <strain evidence="6">KP219</strain>
    </source>
</reference>
<dbReference type="InterPro" id="IPR000835">
    <property type="entry name" value="HTH_MarR-typ"/>
</dbReference>
<dbReference type="RefSeq" id="WP_069985721.1">
    <property type="nucleotide sequence ID" value="NZ_CABDVA010000002.1"/>
</dbReference>
<dbReference type="SUPFAM" id="SSF55729">
    <property type="entry name" value="Acyl-CoA N-acyltransferases (Nat)"/>
    <property type="match status" value="1"/>
</dbReference>
<organism evidence="6 7">
    <name type="scientific">Klebsiella pneumoniae</name>
    <dbReference type="NCBI Taxonomy" id="573"/>
    <lineage>
        <taxon>Bacteria</taxon>
        <taxon>Pseudomonadati</taxon>
        <taxon>Pseudomonadota</taxon>
        <taxon>Gammaproteobacteria</taxon>
        <taxon>Enterobacterales</taxon>
        <taxon>Enterobacteriaceae</taxon>
        <taxon>Klebsiella/Raoultella group</taxon>
        <taxon>Klebsiella</taxon>
        <taxon>Klebsiella pneumoniae complex</taxon>
    </lineage>
</organism>
<dbReference type="InterPro" id="IPR000182">
    <property type="entry name" value="GNAT_dom"/>
</dbReference>
<dbReference type="PRINTS" id="PR00598">
    <property type="entry name" value="HTHMARR"/>
</dbReference>
<keyword evidence="2" id="KW-0238">DNA-binding</keyword>
<accession>A0AAW8AN06</accession>
<protein>
    <submittedName>
        <fullName evidence="6">Bifunctional helix-turn-helix transcriptional regulator/GNAT family N-acetyltransferase</fullName>
    </submittedName>
</protein>
<feature type="domain" description="N-acetyltransferase" evidence="5">
    <location>
        <begin position="149"/>
        <end position="305"/>
    </location>
</feature>
<dbReference type="InterPro" id="IPR036388">
    <property type="entry name" value="WH-like_DNA-bd_sf"/>
</dbReference>
<dbReference type="InterPro" id="IPR001845">
    <property type="entry name" value="HTH_ArsR_DNA-bd_dom"/>
</dbReference>
<dbReference type="GO" id="GO:0003700">
    <property type="term" value="F:DNA-binding transcription factor activity"/>
    <property type="evidence" value="ECO:0007669"/>
    <property type="project" value="InterPro"/>
</dbReference>
<dbReference type="SMART" id="SM00418">
    <property type="entry name" value="HTH_ARSR"/>
    <property type="match status" value="1"/>
</dbReference>
<evidence type="ECO:0000259" key="5">
    <source>
        <dbReference type="PROSITE" id="PS51186"/>
    </source>
</evidence>
<dbReference type="InterPro" id="IPR016181">
    <property type="entry name" value="Acyl_CoA_acyltransferase"/>
</dbReference>
<evidence type="ECO:0000256" key="3">
    <source>
        <dbReference type="ARBA" id="ARBA00023163"/>
    </source>
</evidence>
<dbReference type="EMBL" id="JAUUIA010000047">
    <property type="protein sequence ID" value="MDP0970826.1"/>
    <property type="molecule type" value="Genomic_DNA"/>
</dbReference>
<evidence type="ECO:0000313" key="7">
    <source>
        <dbReference type="Proteomes" id="UP001244490"/>
    </source>
</evidence>
<dbReference type="GO" id="GO:0016747">
    <property type="term" value="F:acyltransferase activity, transferring groups other than amino-acyl groups"/>
    <property type="evidence" value="ECO:0007669"/>
    <property type="project" value="InterPro"/>
</dbReference>
<comment type="caution">
    <text evidence="6">The sequence shown here is derived from an EMBL/GenBank/DDBJ whole genome shotgun (WGS) entry which is preliminary data.</text>
</comment>
<dbReference type="PROSITE" id="PS51186">
    <property type="entry name" value="GNAT"/>
    <property type="match status" value="1"/>
</dbReference>
<evidence type="ECO:0000256" key="1">
    <source>
        <dbReference type="ARBA" id="ARBA00023015"/>
    </source>
</evidence>
<dbReference type="Pfam" id="PF00583">
    <property type="entry name" value="Acetyltransf_1"/>
    <property type="match status" value="1"/>
</dbReference>
<dbReference type="GO" id="GO:0003677">
    <property type="term" value="F:DNA binding"/>
    <property type="evidence" value="ECO:0007669"/>
    <property type="project" value="UniProtKB-KW"/>
</dbReference>
<dbReference type="CDD" id="cd04301">
    <property type="entry name" value="NAT_SF"/>
    <property type="match status" value="1"/>
</dbReference>
<evidence type="ECO:0000259" key="4">
    <source>
        <dbReference type="PROSITE" id="PS50995"/>
    </source>
</evidence>